<comment type="caution">
    <text evidence="2">The sequence shown here is derived from an EMBL/GenBank/DDBJ whole genome shotgun (WGS) entry which is preliminary data.</text>
</comment>
<evidence type="ECO:0000313" key="3">
    <source>
        <dbReference type="Proteomes" id="UP000324748"/>
    </source>
</evidence>
<dbReference type="EMBL" id="VSWC01000054">
    <property type="protein sequence ID" value="KAA1100170.1"/>
    <property type="molecule type" value="Genomic_DNA"/>
</dbReference>
<gene>
    <name evidence="2" type="ORF">PGT21_030842</name>
</gene>
<evidence type="ECO:0000256" key="1">
    <source>
        <dbReference type="SAM" id="MobiDB-lite"/>
    </source>
</evidence>
<feature type="region of interest" description="Disordered" evidence="1">
    <location>
        <begin position="1"/>
        <end position="42"/>
    </location>
</feature>
<organism evidence="2 3">
    <name type="scientific">Puccinia graminis f. sp. tritici</name>
    <dbReference type="NCBI Taxonomy" id="56615"/>
    <lineage>
        <taxon>Eukaryota</taxon>
        <taxon>Fungi</taxon>
        <taxon>Dikarya</taxon>
        <taxon>Basidiomycota</taxon>
        <taxon>Pucciniomycotina</taxon>
        <taxon>Pucciniomycetes</taxon>
        <taxon>Pucciniales</taxon>
        <taxon>Pucciniaceae</taxon>
        <taxon>Puccinia</taxon>
    </lineage>
</organism>
<keyword evidence="3" id="KW-1185">Reference proteome</keyword>
<evidence type="ECO:0000313" key="2">
    <source>
        <dbReference type="EMBL" id="KAA1100170.1"/>
    </source>
</evidence>
<reference evidence="2 3" key="1">
    <citation type="submission" date="2019-05" db="EMBL/GenBank/DDBJ databases">
        <title>Emergence of the Ug99 lineage of the wheat stem rust pathogen through somatic hybridization.</title>
        <authorList>
            <person name="Li F."/>
            <person name="Upadhyaya N.M."/>
            <person name="Sperschneider J."/>
            <person name="Matny O."/>
            <person name="Nguyen-Phuc H."/>
            <person name="Mago R."/>
            <person name="Raley C."/>
            <person name="Miller M.E."/>
            <person name="Silverstein K.A.T."/>
            <person name="Henningsen E."/>
            <person name="Hirsch C.D."/>
            <person name="Visser B."/>
            <person name="Pretorius Z.A."/>
            <person name="Steffenson B.J."/>
            <person name="Schwessinger B."/>
            <person name="Dodds P.N."/>
            <person name="Figueroa M."/>
        </authorList>
    </citation>
    <scope>NUCLEOTIDE SEQUENCE [LARGE SCALE GENOMIC DNA]</scope>
    <source>
        <strain evidence="2">21-0</strain>
    </source>
</reference>
<protein>
    <submittedName>
        <fullName evidence="2">Uncharacterized protein</fullName>
    </submittedName>
</protein>
<feature type="compositionally biased region" description="Basic and acidic residues" evidence="1">
    <location>
        <begin position="21"/>
        <end position="42"/>
    </location>
</feature>
<name>A0A5B0PHS1_PUCGR</name>
<dbReference type="Proteomes" id="UP000324748">
    <property type="component" value="Unassembled WGS sequence"/>
</dbReference>
<dbReference type="AlphaFoldDB" id="A0A5B0PHS1"/>
<feature type="region of interest" description="Disordered" evidence="1">
    <location>
        <begin position="63"/>
        <end position="85"/>
    </location>
</feature>
<accession>A0A5B0PHS1</accession>
<sequence length="85" mass="9569">MAREGYSGGLDIARTVTRSDCPYHQHSPEPDKKQQRELTGKEDIQTGSWVKLIAFLVISSQQPHGHEGEQHTVHHLTLPTSAHFQ</sequence>
<proteinExistence type="predicted"/>